<accession>A0ABV2K1C9</accession>
<dbReference type="Pfam" id="PF00072">
    <property type="entry name" value="Response_reg"/>
    <property type="match status" value="1"/>
</dbReference>
<dbReference type="SUPFAM" id="SSF52172">
    <property type="entry name" value="CheY-like"/>
    <property type="match status" value="1"/>
</dbReference>
<dbReference type="PROSITE" id="PS50110">
    <property type="entry name" value="RESPONSE_REGULATORY"/>
    <property type="match status" value="1"/>
</dbReference>
<organism evidence="3 4">
    <name type="scientific">Dyella japonica</name>
    <dbReference type="NCBI Taxonomy" id="231455"/>
    <lineage>
        <taxon>Bacteria</taxon>
        <taxon>Pseudomonadati</taxon>
        <taxon>Pseudomonadota</taxon>
        <taxon>Gammaproteobacteria</taxon>
        <taxon>Lysobacterales</taxon>
        <taxon>Rhodanobacteraceae</taxon>
        <taxon>Dyella</taxon>
    </lineage>
</organism>
<evidence type="ECO:0000259" key="2">
    <source>
        <dbReference type="PROSITE" id="PS50110"/>
    </source>
</evidence>
<dbReference type="RefSeq" id="WP_354016195.1">
    <property type="nucleotide sequence ID" value="NZ_JBEPMU010000014.1"/>
</dbReference>
<evidence type="ECO:0000313" key="4">
    <source>
        <dbReference type="Proteomes" id="UP001549184"/>
    </source>
</evidence>
<protein>
    <submittedName>
        <fullName evidence="3">CheY-like chemotaxis protein</fullName>
    </submittedName>
</protein>
<dbReference type="EMBL" id="JBEPMU010000014">
    <property type="protein sequence ID" value="MET3654879.1"/>
    <property type="molecule type" value="Genomic_DNA"/>
</dbReference>
<evidence type="ECO:0000256" key="1">
    <source>
        <dbReference type="PROSITE-ProRule" id="PRU00169"/>
    </source>
</evidence>
<dbReference type="Proteomes" id="UP001549184">
    <property type="component" value="Unassembled WGS sequence"/>
</dbReference>
<keyword evidence="4" id="KW-1185">Reference proteome</keyword>
<dbReference type="InterPro" id="IPR001789">
    <property type="entry name" value="Sig_transdc_resp-reg_receiver"/>
</dbReference>
<feature type="non-terminal residue" evidence="3">
    <location>
        <position position="62"/>
    </location>
</feature>
<keyword evidence="1" id="KW-0597">Phosphoprotein</keyword>
<reference evidence="3 4" key="1">
    <citation type="submission" date="2024-06" db="EMBL/GenBank/DDBJ databases">
        <title>Sorghum-associated microbial communities from plants grown in Nebraska, USA.</title>
        <authorList>
            <person name="Schachtman D."/>
        </authorList>
    </citation>
    <scope>NUCLEOTIDE SEQUENCE [LARGE SCALE GENOMIC DNA]</scope>
    <source>
        <strain evidence="3 4">1073</strain>
    </source>
</reference>
<feature type="modified residue" description="4-aspartylphosphate" evidence="1">
    <location>
        <position position="40"/>
    </location>
</feature>
<proteinExistence type="predicted"/>
<feature type="domain" description="Response regulatory" evidence="2">
    <location>
        <begin position="1"/>
        <end position="62"/>
    </location>
</feature>
<dbReference type="CDD" id="cd00156">
    <property type="entry name" value="REC"/>
    <property type="match status" value="1"/>
</dbReference>
<dbReference type="InterPro" id="IPR011006">
    <property type="entry name" value="CheY-like_superfamily"/>
</dbReference>
<name>A0ABV2K1C9_9GAMM</name>
<dbReference type="Gene3D" id="3.40.50.2300">
    <property type="match status" value="1"/>
</dbReference>
<comment type="caution">
    <text evidence="3">The sequence shown here is derived from an EMBL/GenBank/DDBJ whole genome shotgun (WGS) entry which is preliminary data.</text>
</comment>
<evidence type="ECO:0000313" key="3">
    <source>
        <dbReference type="EMBL" id="MET3654879.1"/>
    </source>
</evidence>
<sequence>MAEGLAKGLAPLTRRVVIVHEHASLLAHALHGEVDVIVSDITMPQLQGLDALRELRRRGSQV</sequence>
<gene>
    <name evidence="3" type="ORF">ABIC75_004628</name>
</gene>